<dbReference type="SUPFAM" id="SSF55545">
    <property type="entry name" value="beta-N-acetylhexosaminidase-like domain"/>
    <property type="match status" value="1"/>
</dbReference>
<comment type="catalytic activity">
    <reaction evidence="1">
        <text>Hydrolysis of terminal non-reducing N-acetyl-D-hexosamine residues in N-acetyl-beta-D-hexosaminides.</text>
        <dbReference type="EC" id="3.2.1.52"/>
    </reaction>
</comment>
<evidence type="ECO:0000256" key="2">
    <source>
        <dbReference type="ARBA" id="ARBA00006285"/>
    </source>
</evidence>
<dbReference type="GO" id="GO:0005975">
    <property type="term" value="P:carbohydrate metabolic process"/>
    <property type="evidence" value="ECO:0007669"/>
    <property type="project" value="InterPro"/>
</dbReference>
<name>A0A9D9J0N0_9BACT</name>
<gene>
    <name evidence="10" type="ORF">IAC87_03530</name>
</gene>
<reference evidence="10" key="1">
    <citation type="submission" date="2020-10" db="EMBL/GenBank/DDBJ databases">
        <authorList>
            <person name="Gilroy R."/>
        </authorList>
    </citation>
    <scope>NUCLEOTIDE SEQUENCE</scope>
    <source>
        <strain evidence="10">B3-2255</strain>
    </source>
</reference>
<dbReference type="SUPFAM" id="SSF51445">
    <property type="entry name" value="(Trans)glycosidases"/>
    <property type="match status" value="1"/>
</dbReference>
<evidence type="ECO:0000256" key="3">
    <source>
        <dbReference type="ARBA" id="ARBA00012663"/>
    </source>
</evidence>
<comment type="similarity">
    <text evidence="2">Belongs to the glycosyl hydrolase 20 family.</text>
</comment>
<accession>A0A9D9J0N0</accession>
<feature type="domain" description="Glycoside hydrolase family 20 catalytic" evidence="8">
    <location>
        <begin position="134"/>
        <end position="475"/>
    </location>
</feature>
<feature type="signal peptide" evidence="7">
    <location>
        <begin position="1"/>
        <end position="18"/>
    </location>
</feature>
<dbReference type="Pfam" id="PF00728">
    <property type="entry name" value="Glyco_hydro_20"/>
    <property type="match status" value="1"/>
</dbReference>
<evidence type="ECO:0000256" key="1">
    <source>
        <dbReference type="ARBA" id="ARBA00001231"/>
    </source>
</evidence>
<dbReference type="EMBL" id="JADILY010000079">
    <property type="protein sequence ID" value="MBO8481599.1"/>
    <property type="molecule type" value="Genomic_DNA"/>
</dbReference>
<dbReference type="InterPro" id="IPR029018">
    <property type="entry name" value="Hex-like_dom2"/>
</dbReference>
<dbReference type="SUPFAM" id="SSF49785">
    <property type="entry name" value="Galactose-binding domain-like"/>
    <property type="match status" value="1"/>
</dbReference>
<proteinExistence type="inferred from homology"/>
<dbReference type="InterPro" id="IPR017853">
    <property type="entry name" value="GH"/>
</dbReference>
<evidence type="ECO:0000256" key="5">
    <source>
        <dbReference type="ARBA" id="ARBA00023295"/>
    </source>
</evidence>
<keyword evidence="5" id="KW-0326">Glycosidase</keyword>
<dbReference type="InterPro" id="IPR015883">
    <property type="entry name" value="Glyco_hydro_20_cat"/>
</dbReference>
<evidence type="ECO:0000313" key="10">
    <source>
        <dbReference type="EMBL" id="MBO8481599.1"/>
    </source>
</evidence>
<comment type="caution">
    <text evidence="10">The sequence shown here is derived from an EMBL/GenBank/DDBJ whole genome shotgun (WGS) entry which is preliminary data.</text>
</comment>
<evidence type="ECO:0000259" key="9">
    <source>
        <dbReference type="Pfam" id="PF02838"/>
    </source>
</evidence>
<protein>
    <recommendedName>
        <fullName evidence="3">beta-N-acetylhexosaminidase</fullName>
        <ecNumber evidence="3">3.2.1.52</ecNumber>
    </recommendedName>
</protein>
<organism evidence="10 11">
    <name type="scientific">Candidatus Merdivivens faecigallinarum</name>
    <dbReference type="NCBI Taxonomy" id="2840871"/>
    <lineage>
        <taxon>Bacteria</taxon>
        <taxon>Pseudomonadati</taxon>
        <taxon>Bacteroidota</taxon>
        <taxon>Bacteroidia</taxon>
        <taxon>Bacteroidales</taxon>
        <taxon>Muribaculaceae</taxon>
        <taxon>Muribaculaceae incertae sedis</taxon>
        <taxon>Candidatus Merdivivens</taxon>
    </lineage>
</organism>
<evidence type="ECO:0000259" key="8">
    <source>
        <dbReference type="Pfam" id="PF00728"/>
    </source>
</evidence>
<evidence type="ECO:0000256" key="4">
    <source>
        <dbReference type="ARBA" id="ARBA00022801"/>
    </source>
</evidence>
<evidence type="ECO:0000256" key="6">
    <source>
        <dbReference type="PIRSR" id="PIRSR625705-1"/>
    </source>
</evidence>
<dbReference type="CDD" id="cd06563">
    <property type="entry name" value="GH20_chitobiase-like"/>
    <property type="match status" value="1"/>
</dbReference>
<evidence type="ECO:0000313" key="11">
    <source>
        <dbReference type="Proteomes" id="UP000823772"/>
    </source>
</evidence>
<dbReference type="Pfam" id="PF02838">
    <property type="entry name" value="Glyco_hydro_20b"/>
    <property type="match status" value="1"/>
</dbReference>
<dbReference type="GO" id="GO:0016020">
    <property type="term" value="C:membrane"/>
    <property type="evidence" value="ECO:0007669"/>
    <property type="project" value="TreeGrafter"/>
</dbReference>
<keyword evidence="7" id="KW-0732">Signal</keyword>
<dbReference type="Gene3D" id="3.20.20.80">
    <property type="entry name" value="Glycosidases"/>
    <property type="match status" value="1"/>
</dbReference>
<keyword evidence="4" id="KW-0378">Hydrolase</keyword>
<dbReference type="AlphaFoldDB" id="A0A9D9J0N0"/>
<dbReference type="PRINTS" id="PR00738">
    <property type="entry name" value="GLHYDRLASE20"/>
</dbReference>
<feature type="chain" id="PRO_5039263620" description="beta-N-acetylhexosaminidase" evidence="7">
    <location>
        <begin position="19"/>
        <end position="669"/>
    </location>
</feature>
<dbReference type="Gene3D" id="2.60.120.260">
    <property type="entry name" value="Galactose-binding domain-like"/>
    <property type="match status" value="1"/>
</dbReference>
<dbReference type="PANTHER" id="PTHR22600">
    <property type="entry name" value="BETA-HEXOSAMINIDASE"/>
    <property type="match status" value="1"/>
</dbReference>
<dbReference type="InterPro" id="IPR015882">
    <property type="entry name" value="HEX_bac_N"/>
</dbReference>
<dbReference type="InterPro" id="IPR025705">
    <property type="entry name" value="Beta_hexosaminidase_sua/sub"/>
</dbReference>
<dbReference type="EC" id="3.2.1.52" evidence="3"/>
<sequence>MKPAKFILFMFFPFLLSACGGSDALLPVIPQPQQVETHWGHFEIPLTAEDIETISVLPADLIKDTLAPYNIYIAIKDTVAGITSCEGYRMSVDGGGVSIEALSDAGVFYALQTLSFLCDDGRLPYVEITDYPRFPYRGMHLDVSRHFKTKEFVMKQLDAMARYKLNRFHWHLTDGAGWRMEIDRYPELTEIAAWRPYPDWEAWWNGGRKYCTADHPDADGGFYTKEDIREIVEYAAKKHITVIPEIEMPGHSEEVLAVYPELSCSGKPYVNSELCVGKEETFVFLENVLTEVMELFPSKYIHIGGDEAAHEGWKNCPDCQRRIKEEGLGDEAGLQGYLVRRIEKFLNDHGRKLIGWDEILRDSVNASSVIMVWRGLDYGVEAAEAGNDVIMSPGEFCYIDAYQDAPFTQPVAKGGYLTLAKTYSFEPVPDTLSPELQSHYIGVQSNLWCEYIQPDWYTEYMLYPRVLSIAETAWSLPSRKDWESFRKNVISETDFLLSRGYHPFDIRKEKGERPEAARPEKHLAVGKKIEYIQPFSRYYPAGGDTALVDGVRGGWTYADGRWQGFINRDVDVVIDLGEPTRIRYIGAEFMQLTGPWLWQPEEVIISVSDDGESFTELSRQFTDVPKDATELIFRTYSWSGDTDARYVRYTALSNGIDNGCLFTDEIIIR</sequence>
<dbReference type="PANTHER" id="PTHR22600:SF57">
    <property type="entry name" value="BETA-N-ACETYLHEXOSAMINIDASE"/>
    <property type="match status" value="1"/>
</dbReference>
<feature type="domain" description="Beta-hexosaminidase bacterial type N-terminal" evidence="9">
    <location>
        <begin position="27"/>
        <end position="131"/>
    </location>
</feature>
<reference evidence="10" key="2">
    <citation type="journal article" date="2021" name="PeerJ">
        <title>Extensive microbial diversity within the chicken gut microbiome revealed by metagenomics and culture.</title>
        <authorList>
            <person name="Gilroy R."/>
            <person name="Ravi A."/>
            <person name="Getino M."/>
            <person name="Pursley I."/>
            <person name="Horton D.L."/>
            <person name="Alikhan N.F."/>
            <person name="Baker D."/>
            <person name="Gharbi K."/>
            <person name="Hall N."/>
            <person name="Watson M."/>
            <person name="Adriaenssens E.M."/>
            <person name="Foster-Nyarko E."/>
            <person name="Jarju S."/>
            <person name="Secka A."/>
            <person name="Antonio M."/>
            <person name="Oren A."/>
            <person name="Chaudhuri R.R."/>
            <person name="La Ragione R."/>
            <person name="Hildebrand F."/>
            <person name="Pallen M.J."/>
        </authorList>
    </citation>
    <scope>NUCLEOTIDE SEQUENCE</scope>
    <source>
        <strain evidence="10">B3-2255</strain>
    </source>
</reference>
<dbReference type="Proteomes" id="UP000823772">
    <property type="component" value="Unassembled WGS sequence"/>
</dbReference>
<dbReference type="GO" id="GO:0004563">
    <property type="term" value="F:beta-N-acetylhexosaminidase activity"/>
    <property type="evidence" value="ECO:0007669"/>
    <property type="project" value="UniProtKB-EC"/>
</dbReference>
<dbReference type="PROSITE" id="PS51257">
    <property type="entry name" value="PROKAR_LIPOPROTEIN"/>
    <property type="match status" value="1"/>
</dbReference>
<dbReference type="InterPro" id="IPR008979">
    <property type="entry name" value="Galactose-bd-like_sf"/>
</dbReference>
<dbReference type="Gene3D" id="3.30.379.10">
    <property type="entry name" value="Chitobiase/beta-hexosaminidase domain 2-like"/>
    <property type="match status" value="1"/>
</dbReference>
<evidence type="ECO:0000256" key="7">
    <source>
        <dbReference type="SAM" id="SignalP"/>
    </source>
</evidence>
<feature type="active site" description="Proton donor" evidence="6">
    <location>
        <position position="307"/>
    </location>
</feature>
<dbReference type="GO" id="GO:0030203">
    <property type="term" value="P:glycosaminoglycan metabolic process"/>
    <property type="evidence" value="ECO:0007669"/>
    <property type="project" value="TreeGrafter"/>
</dbReference>